<dbReference type="Proteomes" id="UP001597180">
    <property type="component" value="Unassembled WGS sequence"/>
</dbReference>
<dbReference type="RefSeq" id="WP_345595048.1">
    <property type="nucleotide sequence ID" value="NZ_BAABJG010000055.1"/>
</dbReference>
<sequence length="66" mass="7511">MFVKAKKTILNGAGAYTLGKCYEVIQEGRRALITSDDNGSKQLLDYAPIHRVTDDKWVNEHFEIIQ</sequence>
<evidence type="ECO:0000313" key="1">
    <source>
        <dbReference type="EMBL" id="MFD1219550.1"/>
    </source>
</evidence>
<name>A0ABW3UJ34_9BACL</name>
<organism evidence="1 2">
    <name type="scientific">Paenibacillus vulneris</name>
    <dbReference type="NCBI Taxonomy" id="1133364"/>
    <lineage>
        <taxon>Bacteria</taxon>
        <taxon>Bacillati</taxon>
        <taxon>Bacillota</taxon>
        <taxon>Bacilli</taxon>
        <taxon>Bacillales</taxon>
        <taxon>Paenibacillaceae</taxon>
        <taxon>Paenibacillus</taxon>
    </lineage>
</organism>
<evidence type="ECO:0000313" key="2">
    <source>
        <dbReference type="Proteomes" id="UP001597180"/>
    </source>
</evidence>
<protein>
    <submittedName>
        <fullName evidence="1">Uncharacterized protein</fullName>
    </submittedName>
</protein>
<dbReference type="EMBL" id="JBHTLU010000012">
    <property type="protein sequence ID" value="MFD1219550.1"/>
    <property type="molecule type" value="Genomic_DNA"/>
</dbReference>
<reference evidence="2" key="1">
    <citation type="journal article" date="2019" name="Int. J. Syst. Evol. Microbiol.">
        <title>The Global Catalogue of Microorganisms (GCM) 10K type strain sequencing project: providing services to taxonomists for standard genome sequencing and annotation.</title>
        <authorList>
            <consortium name="The Broad Institute Genomics Platform"/>
            <consortium name="The Broad Institute Genome Sequencing Center for Infectious Disease"/>
            <person name="Wu L."/>
            <person name="Ma J."/>
        </authorList>
    </citation>
    <scope>NUCLEOTIDE SEQUENCE [LARGE SCALE GENOMIC DNA]</scope>
    <source>
        <strain evidence="2">CCUG 53270</strain>
    </source>
</reference>
<keyword evidence="2" id="KW-1185">Reference proteome</keyword>
<proteinExistence type="predicted"/>
<accession>A0ABW3UJ34</accession>
<comment type="caution">
    <text evidence="1">The sequence shown here is derived from an EMBL/GenBank/DDBJ whole genome shotgun (WGS) entry which is preliminary data.</text>
</comment>
<gene>
    <name evidence="1" type="ORF">ACFQ4B_05435</name>
</gene>